<feature type="domain" description="DNA primase/polymerase bifunctional N-terminal" evidence="1">
    <location>
        <begin position="18"/>
        <end position="213"/>
    </location>
</feature>
<reference evidence="2 3" key="1">
    <citation type="submission" date="2024-09" db="EMBL/GenBank/DDBJ databases">
        <title>Floridaenema gen nov. (Aerosakkonemataceae, Aerosakkonematales ord. nov., Cyanobacteria) from benthic tropical and subtropical fresh waters, with the description of four new species.</title>
        <authorList>
            <person name="Moretto J.A."/>
            <person name="Berthold D.E."/>
            <person name="Lefler F.W."/>
            <person name="Huang I.-S."/>
            <person name="Laughinghouse H. IV."/>
        </authorList>
    </citation>
    <scope>NUCLEOTIDE SEQUENCE [LARGE SCALE GENOMIC DNA]</scope>
    <source>
        <strain evidence="2 3">BLCC-F167</strain>
    </source>
</reference>
<dbReference type="EMBL" id="JBHFNT010000058">
    <property type="protein sequence ID" value="MFB2834239.1"/>
    <property type="molecule type" value="Genomic_DNA"/>
</dbReference>
<dbReference type="RefSeq" id="WP_413276681.1">
    <property type="nucleotide sequence ID" value="NZ_JBHFNT010000058.1"/>
</dbReference>
<accession>A0ABV4WGN5</accession>
<dbReference type="SUPFAM" id="SSF56747">
    <property type="entry name" value="Prim-pol domain"/>
    <property type="match status" value="1"/>
</dbReference>
<dbReference type="Proteomes" id="UP001576780">
    <property type="component" value="Unassembled WGS sequence"/>
</dbReference>
<proteinExistence type="predicted"/>
<organism evidence="2 3">
    <name type="scientific">Floridaenema evergladense BLCC-F167</name>
    <dbReference type="NCBI Taxonomy" id="3153639"/>
    <lineage>
        <taxon>Bacteria</taxon>
        <taxon>Bacillati</taxon>
        <taxon>Cyanobacteriota</taxon>
        <taxon>Cyanophyceae</taxon>
        <taxon>Oscillatoriophycideae</taxon>
        <taxon>Aerosakkonematales</taxon>
        <taxon>Aerosakkonemataceae</taxon>
        <taxon>Floridanema</taxon>
        <taxon>Floridanema evergladense</taxon>
    </lineage>
</organism>
<gene>
    <name evidence="2" type="ORF">ACE1CA_06870</name>
</gene>
<dbReference type="InterPro" id="IPR015330">
    <property type="entry name" value="DNA_primase/pol_bifunc_N"/>
</dbReference>
<sequence>MNNNYEIEKIKALNWLSSQGLPVLPVAPVQDRYRYPKIDSVIKDKKGTNITCEWVEGKLVPERLYKGKNPSYLDKNGYPHIVKHSQYQTRLPNAKEHQEWFNNSNNGIMTMGGWGNIAWIDIDVKQFSSQTECDRTVENWLNKYPVLKETFTERTHSGGWRFAIKVKQEPTFTNFALESGGKHVGEILWKGRVTVLAPTIGSSGNAYVNIQRTQPVEVESVEAIGLHTTSKERSPEFSIHKLPEFLPPLTTVSSVGTIHLADLVTDKVRSILDGANPYNDRSASLTTAAREVYGWSNWTSANRIPCVGRPEELIERAGMVLGIDSDRISRIIKSINPVSCQPAAAYYGENSCWKKVRRMSSELYRKLCPNAIKNEIAGQVGQAFRITHRLIDSVYPALSQFLSQPQEKISTPHNSLDILRAWYKVSRNLERPQSHLEAITSVATNFKETGTLNSGVIEEINRDYQQYWQMVRSLVDSSKIILNHQGEKHPDGSLTFVSPAQNYSLHSHRDFLTISTPDRGTILSLSDGKLTGAKFTSKDAEKFHNFCLKLEQKSVKMKPVKDLNR</sequence>
<evidence type="ECO:0000259" key="1">
    <source>
        <dbReference type="Pfam" id="PF09250"/>
    </source>
</evidence>
<evidence type="ECO:0000313" key="2">
    <source>
        <dbReference type="EMBL" id="MFB2834239.1"/>
    </source>
</evidence>
<keyword evidence="3" id="KW-1185">Reference proteome</keyword>
<evidence type="ECO:0000313" key="3">
    <source>
        <dbReference type="Proteomes" id="UP001576780"/>
    </source>
</evidence>
<comment type="caution">
    <text evidence="2">The sequence shown here is derived from an EMBL/GenBank/DDBJ whole genome shotgun (WGS) entry which is preliminary data.</text>
</comment>
<name>A0ABV4WGN5_9CYAN</name>
<dbReference type="Pfam" id="PF09250">
    <property type="entry name" value="Prim-Pol"/>
    <property type="match status" value="1"/>
</dbReference>
<protein>
    <submittedName>
        <fullName evidence="2">Bifunctional DNA primase/polymerase</fullName>
    </submittedName>
</protein>